<dbReference type="KEGG" id="hqi:H9L05_17965"/>
<protein>
    <submittedName>
        <fullName evidence="2">Universal stress protein</fullName>
    </submittedName>
</protein>
<accession>A0A7H0GU45</accession>
<evidence type="ECO:0000259" key="1">
    <source>
        <dbReference type="Pfam" id="PF00582"/>
    </source>
</evidence>
<dbReference type="RefSeq" id="WP_187732082.1">
    <property type="nucleotide sequence ID" value="NZ_CP060784.1"/>
</dbReference>
<dbReference type="CDD" id="cd00293">
    <property type="entry name" value="USP-like"/>
    <property type="match status" value="1"/>
</dbReference>
<dbReference type="AlphaFoldDB" id="A0A7H0GU45"/>
<feature type="domain" description="UspA" evidence="1">
    <location>
        <begin position="23"/>
        <end position="122"/>
    </location>
</feature>
<dbReference type="EMBL" id="CP060784">
    <property type="protein sequence ID" value="QNP51811.1"/>
    <property type="molecule type" value="Genomic_DNA"/>
</dbReference>
<evidence type="ECO:0000313" key="3">
    <source>
        <dbReference type="Proteomes" id="UP000516093"/>
    </source>
</evidence>
<organism evidence="2 3">
    <name type="scientific">Hymenobacter qilianensis</name>
    <dbReference type="NCBI Taxonomy" id="1385715"/>
    <lineage>
        <taxon>Bacteria</taxon>
        <taxon>Pseudomonadati</taxon>
        <taxon>Bacteroidota</taxon>
        <taxon>Cytophagia</taxon>
        <taxon>Cytophagales</taxon>
        <taxon>Hymenobacteraceae</taxon>
        <taxon>Hymenobacter</taxon>
    </lineage>
</organism>
<dbReference type="InterPro" id="IPR014729">
    <property type="entry name" value="Rossmann-like_a/b/a_fold"/>
</dbReference>
<reference evidence="2 3" key="1">
    <citation type="submission" date="2020-08" db="EMBL/GenBank/DDBJ databases">
        <title>Genome sequence of Hymenobacter qilianensis JCM 19763T.</title>
        <authorList>
            <person name="Hyun D.-W."/>
            <person name="Bae J.-W."/>
        </authorList>
    </citation>
    <scope>NUCLEOTIDE SEQUENCE [LARGE SCALE GENOMIC DNA]</scope>
    <source>
        <strain evidence="2 3">JCM 19763</strain>
    </source>
</reference>
<proteinExistence type="predicted"/>
<dbReference type="Pfam" id="PF00582">
    <property type="entry name" value="Usp"/>
    <property type="match status" value="1"/>
</dbReference>
<name>A0A7H0GU45_9BACT</name>
<dbReference type="Proteomes" id="UP000516093">
    <property type="component" value="Chromosome"/>
</dbReference>
<dbReference type="InterPro" id="IPR006016">
    <property type="entry name" value="UspA"/>
</dbReference>
<dbReference type="SUPFAM" id="SSF52402">
    <property type="entry name" value="Adenine nucleotide alpha hydrolases-like"/>
    <property type="match status" value="1"/>
</dbReference>
<sequence>MTLNLAQSAPTTVPASDKPALTLIVLTDFFPAAHRAIQYAAELAAPLGARLLLLYVRDDSQLDSKLAPDDSKERDQDLRAAVRALADELYVPTTIEMVADLQLSTAADLAKRHAPALFVLGRADESLNEAEVGVAVLEVLRGGLYPCW</sequence>
<gene>
    <name evidence="2" type="ORF">H9L05_17965</name>
</gene>
<evidence type="ECO:0000313" key="2">
    <source>
        <dbReference type="EMBL" id="QNP51811.1"/>
    </source>
</evidence>
<keyword evidence="3" id="KW-1185">Reference proteome</keyword>
<dbReference type="Gene3D" id="3.40.50.620">
    <property type="entry name" value="HUPs"/>
    <property type="match status" value="1"/>
</dbReference>